<organism evidence="1 2">
    <name type="scientific">Rossellomorea marisflavi</name>
    <dbReference type="NCBI Taxonomy" id="189381"/>
    <lineage>
        <taxon>Bacteria</taxon>
        <taxon>Bacillati</taxon>
        <taxon>Bacillota</taxon>
        <taxon>Bacilli</taxon>
        <taxon>Bacillales</taxon>
        <taxon>Bacillaceae</taxon>
        <taxon>Rossellomorea</taxon>
    </lineage>
</organism>
<dbReference type="Proteomes" id="UP000037405">
    <property type="component" value="Unassembled WGS sequence"/>
</dbReference>
<dbReference type="PATRIC" id="fig|189381.12.peg.3570"/>
<comment type="caution">
    <text evidence="1">The sequence shown here is derived from an EMBL/GenBank/DDBJ whole genome shotgun (WGS) entry which is preliminary data.</text>
</comment>
<dbReference type="EMBL" id="LGUE01000008">
    <property type="protein sequence ID" value="KON83146.1"/>
    <property type="molecule type" value="Genomic_DNA"/>
</dbReference>
<gene>
    <name evidence="1" type="ORF">AF331_20170</name>
</gene>
<dbReference type="AlphaFoldDB" id="A0A0M0G0Y9"/>
<protein>
    <submittedName>
        <fullName evidence="1">Uncharacterized protein</fullName>
    </submittedName>
</protein>
<accession>A0A0M0G0Y9</accession>
<keyword evidence="2" id="KW-1185">Reference proteome</keyword>
<evidence type="ECO:0000313" key="1">
    <source>
        <dbReference type="EMBL" id="KON83146.1"/>
    </source>
</evidence>
<evidence type="ECO:0000313" key="2">
    <source>
        <dbReference type="Proteomes" id="UP000037405"/>
    </source>
</evidence>
<name>A0A0M0G0Y9_9BACI</name>
<proteinExistence type="predicted"/>
<reference evidence="2" key="1">
    <citation type="submission" date="2015-07" db="EMBL/GenBank/DDBJ databases">
        <title>Fjat-14235 jcm11544.</title>
        <authorList>
            <person name="Liu B."/>
            <person name="Wang J."/>
            <person name="Zhu Y."/>
            <person name="Liu G."/>
            <person name="Chen Q."/>
            <person name="Chen Z."/>
            <person name="Lan J."/>
            <person name="Che J."/>
            <person name="Ge C."/>
            <person name="Shi H."/>
            <person name="Pan Z."/>
            <person name="Liu X."/>
        </authorList>
    </citation>
    <scope>NUCLEOTIDE SEQUENCE [LARGE SCALE GENOMIC DNA]</scope>
    <source>
        <strain evidence="2">JCM 11544</strain>
    </source>
</reference>
<sequence>MKLADRPAAMKDSLTASHLDKESRTDDGFYLYSSKKNGYSMLFPEEYAIEGLTFQEKKGFESWNMSPEENKEKALQRSIKILYSDSDSIVEAFFERYSFEGKYETFNTNDSSGYEIYIGYVHNDFDENAKLIMRDPAKYGPSLVVCMIKNSDTSETLKIHSLTVCPEKSSCEKVSLQSEKEFMLRMAESIKFKE</sequence>